<dbReference type="GO" id="GO:0046872">
    <property type="term" value="F:metal ion binding"/>
    <property type="evidence" value="ECO:0007669"/>
    <property type="project" value="UniProtKB-KW"/>
</dbReference>
<accession>A0A0S8FQC8</accession>
<dbReference type="InterPro" id="IPR029052">
    <property type="entry name" value="Metallo-depent_PP-like"/>
</dbReference>
<keyword evidence="1" id="KW-1003">Cell membrane</keyword>
<evidence type="ECO:0000256" key="2">
    <source>
        <dbReference type="ARBA" id="ARBA00022519"/>
    </source>
</evidence>
<dbReference type="PANTHER" id="PTHR34990:SF1">
    <property type="entry name" value="UDP-2,3-DIACYLGLUCOSAMINE HYDROLASE"/>
    <property type="match status" value="1"/>
</dbReference>
<dbReference type="Gene3D" id="3.60.21.10">
    <property type="match status" value="1"/>
</dbReference>
<name>A0A0S8FQC8_UNCW3</name>
<keyword evidence="2" id="KW-0997">Cell inner membrane</keyword>
<evidence type="ECO:0000313" key="9">
    <source>
        <dbReference type="Proteomes" id="UP000051373"/>
    </source>
</evidence>
<dbReference type="PANTHER" id="PTHR34990">
    <property type="entry name" value="UDP-2,3-DIACYLGLUCOSAMINE HYDROLASE-RELATED"/>
    <property type="match status" value="1"/>
</dbReference>
<evidence type="ECO:0000256" key="6">
    <source>
        <dbReference type="ARBA" id="ARBA00023211"/>
    </source>
</evidence>
<evidence type="ECO:0000256" key="3">
    <source>
        <dbReference type="ARBA" id="ARBA00022723"/>
    </source>
</evidence>
<evidence type="ECO:0000313" key="8">
    <source>
        <dbReference type="EMBL" id="KPK62934.1"/>
    </source>
</evidence>
<dbReference type="InterPro" id="IPR004843">
    <property type="entry name" value="Calcineurin-like_PHP"/>
</dbReference>
<dbReference type="GO" id="GO:0008758">
    <property type="term" value="F:UDP-2,3-diacylglucosamine hydrolase activity"/>
    <property type="evidence" value="ECO:0007669"/>
    <property type="project" value="TreeGrafter"/>
</dbReference>
<dbReference type="SUPFAM" id="SSF56300">
    <property type="entry name" value="Metallo-dependent phosphatases"/>
    <property type="match status" value="1"/>
</dbReference>
<dbReference type="STRING" id="1703779.AMJ83_09260"/>
<sequence length="230" mass="27317">MHVFISDAHIRTDKSHRCQMLVKFLHDMRPRLTDLYILGDLFEFWFEYNLVFPKDYFAPLAALYNLIQGGKRIHYILGNHEVTIGNFLKNFGFIVHHEPTIFTIEGKRVLLAHGNRIDRRLWTNVWEALLNSKFNHMLYRLLHPDIGILLAQSIAHLSRKQHRSHGIMSMLENYARRRLRDVDVVILAHSHEPIFKKFPGNKYYINAGDWIKHFSYVMIDGNKISLEYYQ</sequence>
<keyword evidence="5" id="KW-0472">Membrane</keyword>
<dbReference type="AlphaFoldDB" id="A0A0S8FQC8"/>
<evidence type="ECO:0000259" key="7">
    <source>
        <dbReference type="Pfam" id="PF00149"/>
    </source>
</evidence>
<evidence type="ECO:0000256" key="5">
    <source>
        <dbReference type="ARBA" id="ARBA00023136"/>
    </source>
</evidence>
<protein>
    <recommendedName>
        <fullName evidence="7">Calcineurin-like phosphoesterase domain-containing protein</fullName>
    </recommendedName>
</protein>
<gene>
    <name evidence="8" type="ORF">AMJ83_09260</name>
</gene>
<proteinExistence type="predicted"/>
<organism evidence="8 9">
    <name type="scientific">candidate division WOR_3 bacterium SM23_42</name>
    <dbReference type="NCBI Taxonomy" id="1703779"/>
    <lineage>
        <taxon>Bacteria</taxon>
        <taxon>Bacteria division WOR-3</taxon>
    </lineage>
</organism>
<evidence type="ECO:0000256" key="1">
    <source>
        <dbReference type="ARBA" id="ARBA00022475"/>
    </source>
</evidence>
<feature type="domain" description="Calcineurin-like phosphoesterase" evidence="7">
    <location>
        <begin position="3"/>
        <end position="193"/>
    </location>
</feature>
<dbReference type="InterPro" id="IPR043461">
    <property type="entry name" value="LpxH-like"/>
</dbReference>
<keyword evidence="3" id="KW-0479">Metal-binding</keyword>
<keyword evidence="4" id="KW-0378">Hydrolase</keyword>
<dbReference type="GO" id="GO:0009245">
    <property type="term" value="P:lipid A biosynthetic process"/>
    <property type="evidence" value="ECO:0007669"/>
    <property type="project" value="TreeGrafter"/>
</dbReference>
<dbReference type="CDD" id="cd07398">
    <property type="entry name" value="MPP_YbbF-LpxH"/>
    <property type="match status" value="1"/>
</dbReference>
<comment type="caution">
    <text evidence="8">The sequence shown here is derived from an EMBL/GenBank/DDBJ whole genome shotgun (WGS) entry which is preliminary data.</text>
</comment>
<dbReference type="Pfam" id="PF00149">
    <property type="entry name" value="Metallophos"/>
    <property type="match status" value="1"/>
</dbReference>
<evidence type="ECO:0000256" key="4">
    <source>
        <dbReference type="ARBA" id="ARBA00022801"/>
    </source>
</evidence>
<dbReference type="EMBL" id="LJUJ01000022">
    <property type="protein sequence ID" value="KPK62934.1"/>
    <property type="molecule type" value="Genomic_DNA"/>
</dbReference>
<reference evidence="8 9" key="1">
    <citation type="journal article" date="2015" name="Microbiome">
        <title>Genomic resolution of linkages in carbon, nitrogen, and sulfur cycling among widespread estuary sediment bacteria.</title>
        <authorList>
            <person name="Baker B.J."/>
            <person name="Lazar C.S."/>
            <person name="Teske A.P."/>
            <person name="Dick G.J."/>
        </authorList>
    </citation>
    <scope>NUCLEOTIDE SEQUENCE [LARGE SCALE GENOMIC DNA]</scope>
    <source>
        <strain evidence="8">SM23_42</strain>
    </source>
</reference>
<dbReference type="PATRIC" id="fig|1703779.3.peg.1119"/>
<dbReference type="GO" id="GO:0016020">
    <property type="term" value="C:membrane"/>
    <property type="evidence" value="ECO:0007669"/>
    <property type="project" value="GOC"/>
</dbReference>
<keyword evidence="6" id="KW-0464">Manganese</keyword>
<dbReference type="Proteomes" id="UP000051373">
    <property type="component" value="Unassembled WGS sequence"/>
</dbReference>